<dbReference type="Pfam" id="PF00293">
    <property type="entry name" value="NUDIX"/>
    <property type="match status" value="1"/>
</dbReference>
<gene>
    <name evidence="3" type="primary">Mo04339</name>
    <name evidence="3" type="ORF">E5Q_04339</name>
</gene>
<dbReference type="InParanoid" id="G7E4A1"/>
<dbReference type="RefSeq" id="XP_014568316.1">
    <property type="nucleotide sequence ID" value="XM_014712830.1"/>
</dbReference>
<accession>G7E4A1</accession>
<dbReference type="InterPro" id="IPR020476">
    <property type="entry name" value="Nudix_hydrolase"/>
</dbReference>
<dbReference type="InterPro" id="IPR015797">
    <property type="entry name" value="NUDIX_hydrolase-like_dom_sf"/>
</dbReference>
<keyword evidence="4" id="KW-1185">Reference proteome</keyword>
<evidence type="ECO:0000256" key="1">
    <source>
        <dbReference type="ARBA" id="ARBA00022801"/>
    </source>
</evidence>
<dbReference type="FunCoup" id="G7E4A1">
    <property type="interactions" value="421"/>
</dbReference>
<feature type="domain" description="Nudix hydrolase" evidence="2">
    <location>
        <begin position="74"/>
        <end position="217"/>
    </location>
</feature>
<dbReference type="eggNOG" id="KOG3041">
    <property type="taxonomic scope" value="Eukaryota"/>
</dbReference>
<dbReference type="GO" id="GO:0005634">
    <property type="term" value="C:nucleus"/>
    <property type="evidence" value="ECO:0007669"/>
    <property type="project" value="TreeGrafter"/>
</dbReference>
<reference evidence="3 4" key="1">
    <citation type="journal article" date="2011" name="J. Gen. Appl. Microbiol.">
        <title>Draft genome sequencing of the enigmatic basidiomycete Mixia osmundae.</title>
        <authorList>
            <person name="Nishida H."/>
            <person name="Nagatsuka Y."/>
            <person name="Sugiyama J."/>
        </authorList>
    </citation>
    <scope>NUCLEOTIDE SEQUENCE [LARGE SCALE GENOMIC DNA]</scope>
    <source>
        <strain evidence="4">CBS 9802 / IAM 14324 / JCM 22182 / KY 12970</strain>
    </source>
</reference>
<reference evidence="3 4" key="2">
    <citation type="journal article" date="2012" name="Open Biol.">
        <title>Characteristics of nucleosomes and linker DNA regions on the genome of the basidiomycete Mixia osmundae revealed by mono- and dinucleosome mapping.</title>
        <authorList>
            <person name="Nishida H."/>
            <person name="Kondo S."/>
            <person name="Matsumoto T."/>
            <person name="Suzuki Y."/>
            <person name="Yoshikawa H."/>
            <person name="Taylor T.D."/>
            <person name="Sugiyama J."/>
        </authorList>
    </citation>
    <scope>NUCLEOTIDE SEQUENCE [LARGE SCALE GENOMIC DNA]</scope>
    <source>
        <strain evidence="4">CBS 9802 / IAM 14324 / JCM 22182 / KY 12970</strain>
    </source>
</reference>
<proteinExistence type="predicted"/>
<evidence type="ECO:0000313" key="4">
    <source>
        <dbReference type="Proteomes" id="UP000009131"/>
    </source>
</evidence>
<dbReference type="FunFam" id="3.90.79.10:FF:000016">
    <property type="entry name" value="ADP-sugar pyrophosphatase isoform X1"/>
    <property type="match status" value="1"/>
</dbReference>
<dbReference type="EMBL" id="BABT02000129">
    <property type="protein sequence ID" value="GAA97661.1"/>
    <property type="molecule type" value="Genomic_DNA"/>
</dbReference>
<dbReference type="PRINTS" id="PR00502">
    <property type="entry name" value="NUDIXFAMILY"/>
</dbReference>
<dbReference type="PROSITE" id="PS51462">
    <property type="entry name" value="NUDIX"/>
    <property type="match status" value="1"/>
</dbReference>
<name>G7E4A1_MIXOS</name>
<dbReference type="OMA" id="WHWAAGW"/>
<dbReference type="SUPFAM" id="SSF55811">
    <property type="entry name" value="Nudix"/>
    <property type="match status" value="1"/>
</dbReference>
<dbReference type="CDD" id="cd18888">
    <property type="entry name" value="NUDIX_ADPRase_Nudt5"/>
    <property type="match status" value="1"/>
</dbReference>
<dbReference type="Gene3D" id="3.90.79.10">
    <property type="entry name" value="Nucleoside Triphosphate Pyrophosphohydrolase"/>
    <property type="match status" value="1"/>
</dbReference>
<dbReference type="STRING" id="764103.G7E4A1"/>
<dbReference type="GO" id="GO:0019693">
    <property type="term" value="P:ribose phosphate metabolic process"/>
    <property type="evidence" value="ECO:0007669"/>
    <property type="project" value="TreeGrafter"/>
</dbReference>
<dbReference type="AlphaFoldDB" id="G7E4A1"/>
<keyword evidence="1" id="KW-0378">Hydrolase</keyword>
<dbReference type="PANTHER" id="PTHR11839">
    <property type="entry name" value="UDP/ADP-SUGAR PYROPHOSPHATASE"/>
    <property type="match status" value="1"/>
</dbReference>
<evidence type="ECO:0000313" key="3">
    <source>
        <dbReference type="EMBL" id="GAA97661.1"/>
    </source>
</evidence>
<dbReference type="InterPro" id="IPR000086">
    <property type="entry name" value="NUDIX_hydrolase_dom"/>
</dbReference>
<dbReference type="HOGENOM" id="CLU_062658_0_0_1"/>
<dbReference type="Proteomes" id="UP000009131">
    <property type="component" value="Unassembled WGS sequence"/>
</dbReference>
<evidence type="ECO:0000259" key="2">
    <source>
        <dbReference type="PROSITE" id="PS51462"/>
    </source>
</evidence>
<comment type="caution">
    <text evidence="3">The sequence shown here is derived from an EMBL/GenBank/DDBJ whole genome shotgun (WGS) entry which is preliminary data.</text>
</comment>
<dbReference type="GO" id="GO:0006753">
    <property type="term" value="P:nucleoside phosphate metabolic process"/>
    <property type="evidence" value="ECO:0007669"/>
    <property type="project" value="TreeGrafter"/>
</dbReference>
<dbReference type="PANTHER" id="PTHR11839:SF1">
    <property type="entry name" value="ADP-SUGAR PYROPHOSPHATASE"/>
    <property type="match status" value="1"/>
</dbReference>
<protein>
    <recommendedName>
        <fullName evidence="2">Nudix hydrolase domain-containing protein</fullName>
    </recommendedName>
</protein>
<sequence>MSMVRHLVARHTHLALRARHMSKISVRPGDAKILSREPMELSEAKWVKLEKIQWKDQEGRERKWEVASRSTRKGKVDSVAIFATITAPKRPLSTVIILQYRPPIDAVIVELPAGLVDEGEEPEQSAMRELEEETGLKGTRVVDVSPVIVSDPGMTDANMSLATIEVNVDSVEELEAPQDKLEEGEHIEKRIVAIEDLYQTCHELTKQGCQVDARLYHLAWGLECAKRYSLSQSKSNEQKL</sequence>
<dbReference type="OrthoDB" id="10249920at2759"/>
<dbReference type="GO" id="GO:0047631">
    <property type="term" value="F:ADP-ribose diphosphatase activity"/>
    <property type="evidence" value="ECO:0007669"/>
    <property type="project" value="TreeGrafter"/>
</dbReference>
<organism evidence="3 4">
    <name type="scientific">Mixia osmundae (strain CBS 9802 / IAM 14324 / JCM 22182 / KY 12970)</name>
    <dbReference type="NCBI Taxonomy" id="764103"/>
    <lineage>
        <taxon>Eukaryota</taxon>
        <taxon>Fungi</taxon>
        <taxon>Dikarya</taxon>
        <taxon>Basidiomycota</taxon>
        <taxon>Pucciniomycotina</taxon>
        <taxon>Mixiomycetes</taxon>
        <taxon>Mixiales</taxon>
        <taxon>Mixiaceae</taxon>
        <taxon>Mixia</taxon>
    </lineage>
</organism>